<dbReference type="PROSITE" id="PS01360">
    <property type="entry name" value="ZF_MYND_1"/>
    <property type="match status" value="1"/>
</dbReference>
<organism evidence="6 7">
    <name type="scientific">Marasmius oreades</name>
    <name type="common">fairy-ring Marasmius</name>
    <dbReference type="NCBI Taxonomy" id="181124"/>
    <lineage>
        <taxon>Eukaryota</taxon>
        <taxon>Fungi</taxon>
        <taxon>Dikarya</taxon>
        <taxon>Basidiomycota</taxon>
        <taxon>Agaricomycotina</taxon>
        <taxon>Agaricomycetes</taxon>
        <taxon>Agaricomycetidae</taxon>
        <taxon>Agaricales</taxon>
        <taxon>Marasmiineae</taxon>
        <taxon>Marasmiaceae</taxon>
        <taxon>Marasmius</taxon>
    </lineage>
</organism>
<dbReference type="PANTHER" id="PTHR10237">
    <property type="entry name" value="DEFORMED EPIDERMAL AUTOREGULATORY FACTOR 1 HOMOLOG SUPPRESSIN"/>
    <property type="match status" value="1"/>
</dbReference>
<dbReference type="OrthoDB" id="341421at2759"/>
<evidence type="ECO:0000256" key="2">
    <source>
        <dbReference type="ARBA" id="ARBA00022771"/>
    </source>
</evidence>
<evidence type="ECO:0000259" key="5">
    <source>
        <dbReference type="PROSITE" id="PS50865"/>
    </source>
</evidence>
<dbReference type="GO" id="GO:0000981">
    <property type="term" value="F:DNA-binding transcription factor activity, RNA polymerase II-specific"/>
    <property type="evidence" value="ECO:0007669"/>
    <property type="project" value="TreeGrafter"/>
</dbReference>
<dbReference type="GO" id="GO:0008270">
    <property type="term" value="F:zinc ion binding"/>
    <property type="evidence" value="ECO:0007669"/>
    <property type="project" value="UniProtKB-KW"/>
</dbReference>
<evidence type="ECO:0000256" key="3">
    <source>
        <dbReference type="ARBA" id="ARBA00022833"/>
    </source>
</evidence>
<dbReference type="PANTHER" id="PTHR10237:SF14">
    <property type="entry name" value="MYND-TYPE DOMAIN-CONTAINING PROTEIN"/>
    <property type="match status" value="1"/>
</dbReference>
<feature type="domain" description="MYND-type" evidence="5">
    <location>
        <begin position="364"/>
        <end position="400"/>
    </location>
</feature>
<evidence type="ECO:0000256" key="4">
    <source>
        <dbReference type="PROSITE-ProRule" id="PRU00134"/>
    </source>
</evidence>
<dbReference type="GO" id="GO:0005634">
    <property type="term" value="C:nucleus"/>
    <property type="evidence" value="ECO:0007669"/>
    <property type="project" value="TreeGrafter"/>
</dbReference>
<evidence type="ECO:0000256" key="1">
    <source>
        <dbReference type="ARBA" id="ARBA00022723"/>
    </source>
</evidence>
<dbReference type="Gene3D" id="6.10.140.2220">
    <property type="match status" value="1"/>
</dbReference>
<sequence length="546" mass="60594">MDDDIINGFMFCEPHGSEYCNVCCRDHRMCNNIRIESELAKAFPGISEEQLMDRPPLSNVIKGKAISKQCDAEREPLYQCTTHNKVDCDACFDWGKLVVAEFRRVASTFGKEIPVDLTRDEKMGLLASMGIELPQTTRLPDDALEKKLRNTIDAAQYFKDVIAKAPIDPATLPLWPLRSSSKSLSQATARGNLGEGLGRDGILKSRGDVPSSSYEKTFLALRVIVGELAKGMDDGVQSLVLQDEEQSNAILIRVVEVRKANSTVDEVPVLFVLYTHNTQHTPILQAADWFADLVAKGGQSIQITAPVEVQKLFLAFLHLNSKRISPSYRPTRRAYESHFVPSFIIPIGPISSMEIGSLTKSAGCVLCGKKTFKKCSGCLAADYCGPECQKAHWKEHKVTCKSLKGGTWRTVELGTANDLFSELTGSGQGQDMFFSTLNFQDPLRGRNSASIKSSSSTPPNIHGNTPFLVKIQRSMGSDNDPMLVYDRQKSFQMQLIRSKDVGSHTEALRQMNDSATGLKIYRWAKRIGDLQFSICFDRPPPSDPLW</sequence>
<keyword evidence="2 4" id="KW-0863">Zinc-finger</keyword>
<dbReference type="AlphaFoldDB" id="A0A9P7RX30"/>
<evidence type="ECO:0000313" key="7">
    <source>
        <dbReference type="Proteomes" id="UP001049176"/>
    </source>
</evidence>
<name>A0A9P7RX30_9AGAR</name>
<gene>
    <name evidence="6" type="ORF">E1B28_010322</name>
</gene>
<keyword evidence="7" id="KW-1185">Reference proteome</keyword>
<comment type="caution">
    <text evidence="6">The sequence shown here is derived from an EMBL/GenBank/DDBJ whole genome shotgun (WGS) entry which is preliminary data.</text>
</comment>
<keyword evidence="1" id="KW-0479">Metal-binding</keyword>
<dbReference type="SUPFAM" id="SSF144232">
    <property type="entry name" value="HIT/MYND zinc finger-like"/>
    <property type="match status" value="1"/>
</dbReference>
<keyword evidence="3" id="KW-0862">Zinc</keyword>
<dbReference type="InterPro" id="IPR024119">
    <property type="entry name" value="TF_DEAF-1"/>
</dbReference>
<dbReference type="GeneID" id="66079398"/>
<evidence type="ECO:0000313" key="6">
    <source>
        <dbReference type="EMBL" id="KAG7091272.1"/>
    </source>
</evidence>
<dbReference type="KEGG" id="more:E1B28_010322"/>
<accession>A0A9P7RX30</accession>
<dbReference type="PROSITE" id="PS50865">
    <property type="entry name" value="ZF_MYND_2"/>
    <property type="match status" value="1"/>
</dbReference>
<proteinExistence type="predicted"/>
<protein>
    <recommendedName>
        <fullName evidence="5">MYND-type domain-containing protein</fullName>
    </recommendedName>
</protein>
<reference evidence="6" key="1">
    <citation type="journal article" date="2021" name="Genome Biol. Evol.">
        <title>The assembled and annotated genome of the fairy-ring fungus Marasmius oreades.</title>
        <authorList>
            <person name="Hiltunen M."/>
            <person name="Ament-Velasquez S.L."/>
            <person name="Johannesson H."/>
        </authorList>
    </citation>
    <scope>NUCLEOTIDE SEQUENCE</scope>
    <source>
        <strain evidence="6">03SP1</strain>
    </source>
</reference>
<dbReference type="InterPro" id="IPR002893">
    <property type="entry name" value="Znf_MYND"/>
</dbReference>
<dbReference type="Proteomes" id="UP001049176">
    <property type="component" value="Chromosome 6"/>
</dbReference>
<dbReference type="RefSeq" id="XP_043007742.1">
    <property type="nucleotide sequence ID" value="XM_043155277.1"/>
</dbReference>
<dbReference type="Pfam" id="PF01753">
    <property type="entry name" value="zf-MYND"/>
    <property type="match status" value="1"/>
</dbReference>
<dbReference type="EMBL" id="CM032186">
    <property type="protein sequence ID" value="KAG7091272.1"/>
    <property type="molecule type" value="Genomic_DNA"/>
</dbReference>